<dbReference type="AlphaFoldDB" id="A0AAD8GW63"/>
<sequence>MPCNIDLRFLVPVLVNIFVYMRSSATWEQANQILVWDYIINHKSSWFTLTFAIVLLLFLISIKLSINITVIAKPIMLRFGDFNLSVPLVILLLASFLLPPQLLMYAYLVCILIWIISPWPSRVLFKFMSDWWGNWLHRLPVFLVTVQQQPNDVLSTSSSLYLQVNHDEDEENLKKYYIYGHS</sequence>
<comment type="caution">
    <text evidence="2">The sequence shown here is derived from an EMBL/GenBank/DDBJ whole genome shotgun (WGS) entry which is preliminary data.</text>
</comment>
<reference evidence="2" key="1">
    <citation type="submission" date="2023-02" db="EMBL/GenBank/DDBJ databases">
        <title>Genome of toxic invasive species Heracleum sosnowskyi carries increased number of genes despite the absence of recent whole-genome duplications.</title>
        <authorList>
            <person name="Schelkunov M."/>
            <person name="Shtratnikova V."/>
            <person name="Makarenko M."/>
            <person name="Klepikova A."/>
            <person name="Omelchenko D."/>
            <person name="Novikova G."/>
            <person name="Obukhova E."/>
            <person name="Bogdanov V."/>
            <person name="Penin A."/>
            <person name="Logacheva M."/>
        </authorList>
    </citation>
    <scope>NUCLEOTIDE SEQUENCE</scope>
    <source>
        <strain evidence="2">Hsosn_3</strain>
        <tissue evidence="2">Leaf</tissue>
    </source>
</reference>
<proteinExistence type="predicted"/>
<keyword evidence="1" id="KW-1133">Transmembrane helix</keyword>
<dbReference type="EMBL" id="JAUIZM010000011">
    <property type="protein sequence ID" value="KAK1356480.1"/>
    <property type="molecule type" value="Genomic_DNA"/>
</dbReference>
<feature type="transmembrane region" description="Helical" evidence="1">
    <location>
        <begin position="104"/>
        <end position="125"/>
    </location>
</feature>
<feature type="transmembrane region" description="Helical" evidence="1">
    <location>
        <begin position="78"/>
        <end position="98"/>
    </location>
</feature>
<keyword evidence="3" id="KW-1185">Reference proteome</keyword>
<dbReference type="Proteomes" id="UP001237642">
    <property type="component" value="Unassembled WGS sequence"/>
</dbReference>
<reference evidence="2" key="2">
    <citation type="submission" date="2023-05" db="EMBL/GenBank/DDBJ databases">
        <authorList>
            <person name="Schelkunov M.I."/>
        </authorList>
    </citation>
    <scope>NUCLEOTIDE SEQUENCE</scope>
    <source>
        <strain evidence="2">Hsosn_3</strain>
        <tissue evidence="2">Leaf</tissue>
    </source>
</reference>
<name>A0AAD8GW63_9APIA</name>
<evidence type="ECO:0000256" key="1">
    <source>
        <dbReference type="SAM" id="Phobius"/>
    </source>
</evidence>
<gene>
    <name evidence="2" type="ORF">POM88_049736</name>
</gene>
<evidence type="ECO:0000313" key="3">
    <source>
        <dbReference type="Proteomes" id="UP001237642"/>
    </source>
</evidence>
<organism evidence="2 3">
    <name type="scientific">Heracleum sosnowskyi</name>
    <dbReference type="NCBI Taxonomy" id="360622"/>
    <lineage>
        <taxon>Eukaryota</taxon>
        <taxon>Viridiplantae</taxon>
        <taxon>Streptophyta</taxon>
        <taxon>Embryophyta</taxon>
        <taxon>Tracheophyta</taxon>
        <taxon>Spermatophyta</taxon>
        <taxon>Magnoliopsida</taxon>
        <taxon>eudicotyledons</taxon>
        <taxon>Gunneridae</taxon>
        <taxon>Pentapetalae</taxon>
        <taxon>asterids</taxon>
        <taxon>campanulids</taxon>
        <taxon>Apiales</taxon>
        <taxon>Apiaceae</taxon>
        <taxon>Apioideae</taxon>
        <taxon>apioid superclade</taxon>
        <taxon>Tordylieae</taxon>
        <taxon>Tordyliinae</taxon>
        <taxon>Heracleum</taxon>
    </lineage>
</organism>
<evidence type="ECO:0000313" key="2">
    <source>
        <dbReference type="EMBL" id="KAK1356480.1"/>
    </source>
</evidence>
<feature type="transmembrane region" description="Helical" evidence="1">
    <location>
        <begin position="7"/>
        <end position="25"/>
    </location>
</feature>
<accession>A0AAD8GW63</accession>
<keyword evidence="1" id="KW-0472">Membrane</keyword>
<keyword evidence="1" id="KW-0812">Transmembrane</keyword>
<protein>
    <submittedName>
        <fullName evidence="2">Uncharacterized protein</fullName>
    </submittedName>
</protein>
<feature type="transmembrane region" description="Helical" evidence="1">
    <location>
        <begin position="45"/>
        <end position="66"/>
    </location>
</feature>